<feature type="transmembrane region" description="Helical" evidence="1">
    <location>
        <begin position="96"/>
        <end position="114"/>
    </location>
</feature>
<feature type="transmembrane region" description="Helical" evidence="1">
    <location>
        <begin position="159"/>
        <end position="176"/>
    </location>
</feature>
<dbReference type="PATRIC" id="fig|1150469.3.peg.959"/>
<feature type="transmembrane region" description="Helical" evidence="1">
    <location>
        <begin position="220"/>
        <end position="238"/>
    </location>
</feature>
<dbReference type="KEGG" id="rpm:RSPPHO_00833"/>
<feature type="transmembrane region" description="Helical" evidence="1">
    <location>
        <begin position="258"/>
        <end position="275"/>
    </location>
</feature>
<dbReference type="OrthoDB" id="9770040at2"/>
<keyword evidence="1" id="KW-1133">Transmembrane helix</keyword>
<keyword evidence="3" id="KW-1185">Reference proteome</keyword>
<reference evidence="2 3" key="1">
    <citation type="submission" date="2012-02" db="EMBL/GenBank/DDBJ databases">
        <title>Shotgun genome sequence of Phaeospirillum photometricum DSM 122.</title>
        <authorList>
            <person name="Duquesne K."/>
            <person name="Sturgis J."/>
        </authorList>
    </citation>
    <scope>NUCLEOTIDE SEQUENCE [LARGE SCALE GENOMIC DNA]</scope>
    <source>
        <strain evidence="3">DSM122</strain>
    </source>
</reference>
<dbReference type="HOGENOM" id="CLU_041785_2_0_5"/>
<evidence type="ECO:0000313" key="2">
    <source>
        <dbReference type="EMBL" id="CCG07459.1"/>
    </source>
</evidence>
<protein>
    <submittedName>
        <fullName evidence="2">NnrS protein</fullName>
    </submittedName>
</protein>
<proteinExistence type="predicted"/>
<sequence>MDRAPPVAGGTLLLLAFLWLAARLLIALPTPWLLGAAVETGFWLMLTGLFTHEVVVARNTRNLPVSVALGLLGGASAVDWLETAGVLPDQNIGPRLALTVLVGLIALIGGRIVPNFTRTWLKQHQISDVPPPPDRLDHIALGLTIASMAGWTAFPQSPMVALLLALAGLATVAQLARWRGAATGAEGLVWILHVAYAGVPVGLLVLAAAVWRPAWGLDGAALHALGAGAITLMVVAIMTRATLGHSGLALRADAPTRWIYGFLLIAALARGGAAVPGTPYWPLLLISGGAWIAGFLVYLGRYGVIQARGAGPQPR</sequence>
<gene>
    <name evidence="2" type="primary">nnrS</name>
    <name evidence="2" type="ORF">RSPPHO_00833</name>
</gene>
<name>H6SRD0_PARPM</name>
<feature type="transmembrane region" description="Helical" evidence="1">
    <location>
        <begin position="63"/>
        <end position="81"/>
    </location>
</feature>
<organism evidence="2 3">
    <name type="scientific">Pararhodospirillum photometricum DSM 122</name>
    <dbReference type="NCBI Taxonomy" id="1150469"/>
    <lineage>
        <taxon>Bacteria</taxon>
        <taxon>Pseudomonadati</taxon>
        <taxon>Pseudomonadota</taxon>
        <taxon>Alphaproteobacteria</taxon>
        <taxon>Rhodospirillales</taxon>
        <taxon>Rhodospirillaceae</taxon>
        <taxon>Pararhodospirillum</taxon>
    </lineage>
</organism>
<keyword evidence="1" id="KW-0812">Transmembrane</keyword>
<keyword evidence="1" id="KW-0472">Membrane</keyword>
<feature type="transmembrane region" description="Helical" evidence="1">
    <location>
        <begin position="135"/>
        <end position="153"/>
    </location>
</feature>
<dbReference type="EMBL" id="HE663493">
    <property type="protein sequence ID" value="CCG07459.1"/>
    <property type="molecule type" value="Genomic_DNA"/>
</dbReference>
<dbReference type="eggNOG" id="COG3213">
    <property type="taxonomic scope" value="Bacteria"/>
</dbReference>
<feature type="transmembrane region" description="Helical" evidence="1">
    <location>
        <begin position="188"/>
        <end position="214"/>
    </location>
</feature>
<dbReference type="InterPro" id="IPR010266">
    <property type="entry name" value="NnrS"/>
</dbReference>
<dbReference type="Proteomes" id="UP000033220">
    <property type="component" value="Chromosome DSM 122"/>
</dbReference>
<feature type="transmembrane region" description="Helical" evidence="1">
    <location>
        <begin position="281"/>
        <end position="299"/>
    </location>
</feature>
<feature type="transmembrane region" description="Helical" evidence="1">
    <location>
        <begin position="7"/>
        <end position="26"/>
    </location>
</feature>
<accession>H6SRD0</accession>
<evidence type="ECO:0000256" key="1">
    <source>
        <dbReference type="SAM" id="Phobius"/>
    </source>
</evidence>
<dbReference type="AlphaFoldDB" id="H6SRD0"/>
<feature type="transmembrane region" description="Helical" evidence="1">
    <location>
        <begin position="32"/>
        <end position="51"/>
    </location>
</feature>
<evidence type="ECO:0000313" key="3">
    <source>
        <dbReference type="Proteomes" id="UP000033220"/>
    </source>
</evidence>
<dbReference type="STRING" id="1150469.RSPPHO_00833"/>
<dbReference type="Pfam" id="PF05940">
    <property type="entry name" value="NnrS"/>
    <property type="match status" value="1"/>
</dbReference>